<dbReference type="Gene3D" id="3.40.50.150">
    <property type="entry name" value="Vaccinia Virus protein VP39"/>
    <property type="match status" value="1"/>
</dbReference>
<evidence type="ECO:0000256" key="2">
    <source>
        <dbReference type="ARBA" id="ARBA00022603"/>
    </source>
</evidence>
<evidence type="ECO:0000256" key="5">
    <source>
        <dbReference type="ARBA" id="ARBA00048391"/>
    </source>
</evidence>
<proteinExistence type="predicted"/>
<dbReference type="InterPro" id="IPR019874">
    <property type="entry name" value="RF_methyltr_PrmC"/>
</dbReference>
<dbReference type="AlphaFoldDB" id="A0A8J3YS73"/>
<dbReference type="PANTHER" id="PTHR18895">
    <property type="entry name" value="HEMK METHYLTRANSFERASE"/>
    <property type="match status" value="1"/>
</dbReference>
<dbReference type="Proteomes" id="UP000619260">
    <property type="component" value="Unassembled WGS sequence"/>
</dbReference>
<sequence length="226" mass="23616">METLLKRRAGHEPLQHITGRAPFRYVELAVGPGVFVPRPETEMLVDLGLAAVAGLDAPVVVDLCSGSGAIARSVAHERSTARVYAVERDDAALGWLRRNSEGTSITVVPGDATDPDILCAVDGTVDLVLCNPPYVPDGTPVPPEVAAHDPAVAVFGGTDGLDVIRGIAARAAGLLRAGGTLALEHDETHAAGVVDLLRAGCRFDRIVTHTDLVGRPRFATAVRLGD</sequence>
<evidence type="ECO:0000313" key="8">
    <source>
        <dbReference type="Proteomes" id="UP000619260"/>
    </source>
</evidence>
<dbReference type="GO" id="GO:0102559">
    <property type="term" value="F:peptide chain release factor N(5)-glutamine methyltransferase activity"/>
    <property type="evidence" value="ECO:0007669"/>
    <property type="project" value="UniProtKB-EC"/>
</dbReference>
<gene>
    <name evidence="7" type="primary">hemK_2</name>
    <name evidence="7" type="ORF">Val02_57470</name>
</gene>
<organism evidence="7 8">
    <name type="scientific">Virgisporangium aliadipatigenens</name>
    <dbReference type="NCBI Taxonomy" id="741659"/>
    <lineage>
        <taxon>Bacteria</taxon>
        <taxon>Bacillati</taxon>
        <taxon>Actinomycetota</taxon>
        <taxon>Actinomycetes</taxon>
        <taxon>Micromonosporales</taxon>
        <taxon>Micromonosporaceae</taxon>
        <taxon>Virgisporangium</taxon>
    </lineage>
</organism>
<evidence type="ECO:0000313" key="7">
    <source>
        <dbReference type="EMBL" id="GIJ48861.1"/>
    </source>
</evidence>
<dbReference type="InterPro" id="IPR029063">
    <property type="entry name" value="SAM-dependent_MTases_sf"/>
</dbReference>
<dbReference type="Gene3D" id="1.10.8.10">
    <property type="entry name" value="DNA helicase RuvA subunit, C-terminal domain"/>
    <property type="match status" value="1"/>
</dbReference>
<dbReference type="NCBIfam" id="TIGR03534">
    <property type="entry name" value="RF_mod_PrmC"/>
    <property type="match status" value="1"/>
</dbReference>
<dbReference type="PROSITE" id="PS00092">
    <property type="entry name" value="N6_MTASE"/>
    <property type="match status" value="1"/>
</dbReference>
<dbReference type="EMBL" id="BOPF01000023">
    <property type="protein sequence ID" value="GIJ48861.1"/>
    <property type="molecule type" value="Genomic_DNA"/>
</dbReference>
<keyword evidence="4" id="KW-0949">S-adenosyl-L-methionine</keyword>
<reference evidence="7" key="1">
    <citation type="submission" date="2021-01" db="EMBL/GenBank/DDBJ databases">
        <title>Whole genome shotgun sequence of Virgisporangium aliadipatigenens NBRC 105644.</title>
        <authorList>
            <person name="Komaki H."/>
            <person name="Tamura T."/>
        </authorList>
    </citation>
    <scope>NUCLEOTIDE SEQUENCE</scope>
    <source>
        <strain evidence="7">NBRC 105644</strain>
    </source>
</reference>
<accession>A0A8J3YS73</accession>
<dbReference type="SUPFAM" id="SSF53335">
    <property type="entry name" value="S-adenosyl-L-methionine-dependent methyltransferases"/>
    <property type="match status" value="1"/>
</dbReference>
<keyword evidence="8" id="KW-1185">Reference proteome</keyword>
<dbReference type="CDD" id="cd02440">
    <property type="entry name" value="AdoMet_MTases"/>
    <property type="match status" value="1"/>
</dbReference>
<dbReference type="EC" id="2.1.1.297" evidence="1"/>
<comment type="caution">
    <text evidence="7">The sequence shown here is derived from an EMBL/GenBank/DDBJ whole genome shotgun (WGS) entry which is preliminary data.</text>
</comment>
<name>A0A8J3YS73_9ACTN</name>
<dbReference type="PANTHER" id="PTHR18895:SF74">
    <property type="entry name" value="MTRF1L RELEASE FACTOR GLUTAMINE METHYLTRANSFERASE"/>
    <property type="match status" value="1"/>
</dbReference>
<dbReference type="GO" id="GO:0032259">
    <property type="term" value="P:methylation"/>
    <property type="evidence" value="ECO:0007669"/>
    <property type="project" value="UniProtKB-KW"/>
</dbReference>
<dbReference type="Pfam" id="PF05175">
    <property type="entry name" value="MTS"/>
    <property type="match status" value="1"/>
</dbReference>
<evidence type="ECO:0000256" key="3">
    <source>
        <dbReference type="ARBA" id="ARBA00022679"/>
    </source>
</evidence>
<dbReference type="InterPro" id="IPR004556">
    <property type="entry name" value="HemK-like"/>
</dbReference>
<dbReference type="GO" id="GO:0003676">
    <property type="term" value="F:nucleic acid binding"/>
    <property type="evidence" value="ECO:0007669"/>
    <property type="project" value="InterPro"/>
</dbReference>
<keyword evidence="2 7" id="KW-0489">Methyltransferase</keyword>
<keyword evidence="3" id="KW-0808">Transferase</keyword>
<evidence type="ECO:0000259" key="6">
    <source>
        <dbReference type="Pfam" id="PF05175"/>
    </source>
</evidence>
<evidence type="ECO:0000256" key="1">
    <source>
        <dbReference type="ARBA" id="ARBA00012771"/>
    </source>
</evidence>
<feature type="domain" description="Methyltransferase small" evidence="6">
    <location>
        <begin position="59"/>
        <end position="135"/>
    </location>
</feature>
<protein>
    <recommendedName>
        <fullName evidence="1">peptide chain release factor N(5)-glutamine methyltransferase</fullName>
        <ecNumber evidence="1">2.1.1.297</ecNumber>
    </recommendedName>
</protein>
<dbReference type="NCBIfam" id="TIGR00536">
    <property type="entry name" value="hemK_fam"/>
    <property type="match status" value="1"/>
</dbReference>
<dbReference type="InterPro" id="IPR002052">
    <property type="entry name" value="DNA_methylase_N6_adenine_CS"/>
</dbReference>
<dbReference type="InterPro" id="IPR007848">
    <property type="entry name" value="Small_mtfrase_dom"/>
</dbReference>
<comment type="catalytic activity">
    <reaction evidence="5">
        <text>L-glutaminyl-[peptide chain release factor] + S-adenosyl-L-methionine = N(5)-methyl-L-glutaminyl-[peptide chain release factor] + S-adenosyl-L-homocysteine + H(+)</text>
        <dbReference type="Rhea" id="RHEA:42896"/>
        <dbReference type="Rhea" id="RHEA-COMP:10271"/>
        <dbReference type="Rhea" id="RHEA-COMP:10272"/>
        <dbReference type="ChEBI" id="CHEBI:15378"/>
        <dbReference type="ChEBI" id="CHEBI:30011"/>
        <dbReference type="ChEBI" id="CHEBI:57856"/>
        <dbReference type="ChEBI" id="CHEBI:59789"/>
        <dbReference type="ChEBI" id="CHEBI:61891"/>
        <dbReference type="EC" id="2.1.1.297"/>
    </reaction>
</comment>
<evidence type="ECO:0000256" key="4">
    <source>
        <dbReference type="ARBA" id="ARBA00022691"/>
    </source>
</evidence>
<dbReference type="InterPro" id="IPR050320">
    <property type="entry name" value="N5-glutamine_MTase"/>
</dbReference>